<evidence type="ECO:0000256" key="3">
    <source>
        <dbReference type="ARBA" id="ARBA00022769"/>
    </source>
</evidence>
<evidence type="ECO:0000256" key="6">
    <source>
        <dbReference type="ARBA" id="ARBA00023236"/>
    </source>
</evidence>
<feature type="domain" description="GIY-YIG" evidence="9">
    <location>
        <begin position="14"/>
        <end position="93"/>
    </location>
</feature>
<evidence type="ECO:0000259" key="10">
    <source>
        <dbReference type="PROSITE" id="PS50165"/>
    </source>
</evidence>
<dbReference type="Pfam" id="PF02151">
    <property type="entry name" value="UVR"/>
    <property type="match status" value="1"/>
</dbReference>
<evidence type="ECO:0000256" key="1">
    <source>
        <dbReference type="ARBA" id="ARBA00022490"/>
    </source>
</evidence>
<sequence length="608" mass="69427">MNPKLELKIQNLPQLPGVYQFKDSTGKVIYVGKAKNLRNRVKSYFIKTQPTNPKINALVSKISDVEVIVTQSEVEALILEANLIKKLKPRYNVSLRDDKSYPYIVITNEPFPRVFSTRRIKSDGSRYFGPYTDAYSLKQTLKLIRDVFMVRSCKYYIDDETITKKKIKVCLDYHIKKCGGPCEGLVSREEYNKMIEQVAQLLNGKIDDLVGHLRGQMEKLAQELRFEEAAVLRDKIKALEIYTSKQSVVSIEPVDRDIFAVAIEDEDACGVLFKVRDGKLIGSQQFFMTGAGYKGEDEVIETLLTQYYLSSDYIPGEILISQNIEEADSIEKWLADRKGMPVKIRTPENDDEARLISMCKVNAKYHLDEFRIQKIKARGEFAPNVLRQLQKELRLDRLPRRIECFDISNIQGSDIVASVVVFENGKPKKSEYRKFKIRSVSDKPNDFASMFEVIQRRYSRVLGEGGKMPDLIVVDGGKGQLSSAIKALENLGVKEQPIIALAKKFEEIYFPGIDQPQSLPKSSPALHLLQRIRNEAHRFAITFHRDIRAKRTFSTKLLEVKGIGEKRAKVLLSKFGSIEGIKQAPIEELEKILGKSIARNLKEFLEKE</sequence>
<dbReference type="PROSITE" id="PS50151">
    <property type="entry name" value="UVR"/>
    <property type="match status" value="1"/>
</dbReference>
<evidence type="ECO:0000313" key="12">
    <source>
        <dbReference type="Proteomes" id="UP000320623"/>
    </source>
</evidence>
<dbReference type="GO" id="GO:0009380">
    <property type="term" value="C:excinuclease repair complex"/>
    <property type="evidence" value="ECO:0007669"/>
    <property type="project" value="InterPro"/>
</dbReference>
<feature type="domain" description="UvrC family homology region profile" evidence="10">
    <location>
        <begin position="258"/>
        <end position="488"/>
    </location>
</feature>
<evidence type="ECO:0000256" key="4">
    <source>
        <dbReference type="ARBA" id="ARBA00022881"/>
    </source>
</evidence>
<dbReference type="InterPro" id="IPR036876">
    <property type="entry name" value="UVR_dom_sf"/>
</dbReference>
<dbReference type="Gene3D" id="1.10.150.20">
    <property type="entry name" value="5' to 3' exonuclease, C-terminal subdomain"/>
    <property type="match status" value="1"/>
</dbReference>
<reference evidence="12" key="1">
    <citation type="submission" date="2015-11" db="EMBL/GenBank/DDBJ databases">
        <authorList>
            <person name="Varghese N."/>
        </authorList>
    </citation>
    <scope>NUCLEOTIDE SEQUENCE [LARGE SCALE GENOMIC DNA]</scope>
</reference>
<dbReference type="STRING" id="1643428.GCA_001442855_01585"/>
<dbReference type="PANTHER" id="PTHR30562">
    <property type="entry name" value="UVRC/OXIDOREDUCTASE"/>
    <property type="match status" value="1"/>
</dbReference>
<dbReference type="Pfam" id="PF14520">
    <property type="entry name" value="HHH_5"/>
    <property type="match status" value="1"/>
</dbReference>
<dbReference type="SMART" id="SM00465">
    <property type="entry name" value="GIYc"/>
    <property type="match status" value="1"/>
</dbReference>
<dbReference type="Pfam" id="PF08459">
    <property type="entry name" value="UvrC_RNaseH_dom"/>
    <property type="match status" value="1"/>
</dbReference>
<evidence type="ECO:0000256" key="5">
    <source>
        <dbReference type="ARBA" id="ARBA00023204"/>
    </source>
</evidence>
<keyword evidence="4 7" id="KW-0267">Excision nuclease</keyword>
<dbReference type="GO" id="GO:0006289">
    <property type="term" value="P:nucleotide-excision repair"/>
    <property type="evidence" value="ECO:0007669"/>
    <property type="project" value="UniProtKB-UniRule"/>
</dbReference>
<dbReference type="GO" id="GO:0009432">
    <property type="term" value="P:SOS response"/>
    <property type="evidence" value="ECO:0007669"/>
    <property type="project" value="UniProtKB-UniRule"/>
</dbReference>
<dbReference type="AlphaFoldDB" id="A0A0S4N9F6"/>
<dbReference type="InterPro" id="IPR001943">
    <property type="entry name" value="UVR_dom"/>
</dbReference>
<dbReference type="Pfam" id="PF22920">
    <property type="entry name" value="UvrC_RNaseH"/>
    <property type="match status" value="1"/>
</dbReference>
<keyword evidence="3 7" id="KW-0228">DNA excision</keyword>
<keyword evidence="5 7" id="KW-0234">DNA repair</keyword>
<dbReference type="InterPro" id="IPR047296">
    <property type="entry name" value="GIY-YIG_UvrC_Cho"/>
</dbReference>
<evidence type="ECO:0000256" key="2">
    <source>
        <dbReference type="ARBA" id="ARBA00022763"/>
    </source>
</evidence>
<evidence type="ECO:0000259" key="9">
    <source>
        <dbReference type="PROSITE" id="PS50164"/>
    </source>
</evidence>
<dbReference type="InterPro" id="IPR035901">
    <property type="entry name" value="GIY-YIG_endonuc_sf"/>
</dbReference>
<feature type="domain" description="UVR" evidence="8">
    <location>
        <begin position="207"/>
        <end position="242"/>
    </location>
</feature>
<keyword evidence="6 7" id="KW-0742">SOS response</keyword>
<dbReference type="Gene3D" id="3.40.1440.10">
    <property type="entry name" value="GIY-YIG endonuclease"/>
    <property type="match status" value="1"/>
</dbReference>
<proteinExistence type="inferred from homology"/>
<dbReference type="Gene3D" id="4.10.860.10">
    <property type="entry name" value="UVR domain"/>
    <property type="match status" value="1"/>
</dbReference>
<comment type="subunit">
    <text evidence="7">Interacts with UvrB in an incision complex.</text>
</comment>
<dbReference type="InterPro" id="IPR001162">
    <property type="entry name" value="UvrC_RNase_H_dom"/>
</dbReference>
<keyword evidence="1 7" id="KW-0963">Cytoplasm</keyword>
<dbReference type="Gene3D" id="3.30.420.340">
    <property type="entry name" value="UvrC, RNAse H endonuclease domain"/>
    <property type="match status" value="1"/>
</dbReference>
<keyword evidence="12" id="KW-1185">Reference proteome</keyword>
<comment type="subcellular location">
    <subcellularLocation>
        <location evidence="7">Cytoplasm</location>
    </subcellularLocation>
</comment>
<evidence type="ECO:0000313" key="11">
    <source>
        <dbReference type="EMBL" id="CUU06817.1"/>
    </source>
</evidence>
<gene>
    <name evidence="7" type="primary">uvrC</name>
    <name evidence="11" type="ORF">JGI1_01620</name>
</gene>
<dbReference type="InterPro" id="IPR050066">
    <property type="entry name" value="UvrABC_protein_C"/>
</dbReference>
<evidence type="ECO:0000256" key="7">
    <source>
        <dbReference type="HAMAP-Rule" id="MF_00203"/>
    </source>
</evidence>
<dbReference type="SUPFAM" id="SSF47781">
    <property type="entry name" value="RuvA domain 2-like"/>
    <property type="match status" value="1"/>
</dbReference>
<dbReference type="GO" id="GO:0009381">
    <property type="term" value="F:excinuclease ABC activity"/>
    <property type="evidence" value="ECO:0007669"/>
    <property type="project" value="UniProtKB-UniRule"/>
</dbReference>
<dbReference type="Pfam" id="PF01541">
    <property type="entry name" value="GIY-YIG"/>
    <property type="match status" value="1"/>
</dbReference>
<dbReference type="PANTHER" id="PTHR30562:SF1">
    <property type="entry name" value="UVRABC SYSTEM PROTEIN C"/>
    <property type="match status" value="1"/>
</dbReference>
<dbReference type="InterPro" id="IPR038476">
    <property type="entry name" value="UvrC_RNase_H_dom_sf"/>
</dbReference>
<dbReference type="SUPFAM" id="SSF46600">
    <property type="entry name" value="C-terminal UvrC-binding domain of UvrB"/>
    <property type="match status" value="1"/>
</dbReference>
<dbReference type="HAMAP" id="MF_00203">
    <property type="entry name" value="UvrC"/>
    <property type="match status" value="1"/>
</dbReference>
<dbReference type="NCBIfam" id="TIGR00194">
    <property type="entry name" value="uvrC"/>
    <property type="match status" value="1"/>
</dbReference>
<dbReference type="PROSITE" id="PS50165">
    <property type="entry name" value="UVRC"/>
    <property type="match status" value="1"/>
</dbReference>
<evidence type="ECO:0000259" key="8">
    <source>
        <dbReference type="PROSITE" id="PS50151"/>
    </source>
</evidence>
<comment type="similarity">
    <text evidence="7">Belongs to the UvrC family.</text>
</comment>
<dbReference type="CDD" id="cd10434">
    <property type="entry name" value="GIY-YIG_UvrC_Cho"/>
    <property type="match status" value="1"/>
</dbReference>
<dbReference type="GO" id="GO:0003677">
    <property type="term" value="F:DNA binding"/>
    <property type="evidence" value="ECO:0007669"/>
    <property type="project" value="UniProtKB-UniRule"/>
</dbReference>
<dbReference type="FunFam" id="3.40.1440.10:FF:000001">
    <property type="entry name" value="UvrABC system protein C"/>
    <property type="match status" value="1"/>
</dbReference>
<dbReference type="EMBL" id="FAOO01000011">
    <property type="protein sequence ID" value="CUU06817.1"/>
    <property type="molecule type" value="Genomic_DNA"/>
</dbReference>
<dbReference type="InterPro" id="IPR004791">
    <property type="entry name" value="UvrC"/>
</dbReference>
<dbReference type="SUPFAM" id="SSF82771">
    <property type="entry name" value="GIY-YIG endonuclease"/>
    <property type="match status" value="1"/>
</dbReference>
<comment type="function">
    <text evidence="7">The UvrABC repair system catalyzes the recognition and processing of DNA lesions. UvrC both incises the 5' and 3' sides of the lesion. The N-terminal half is responsible for the 3' incision and the C-terminal half is responsible for the 5' incision.</text>
</comment>
<accession>A0A0S4N9F6</accession>
<dbReference type="Proteomes" id="UP000320623">
    <property type="component" value="Unassembled WGS sequence"/>
</dbReference>
<keyword evidence="2 7" id="KW-0227">DNA damage</keyword>
<dbReference type="OrthoDB" id="9804933at2"/>
<protein>
    <recommendedName>
        <fullName evidence="7">UvrABC system protein C</fullName>
        <shortName evidence="7">Protein UvrC</shortName>
    </recommendedName>
    <alternativeName>
        <fullName evidence="7">Excinuclease ABC subunit C</fullName>
    </alternativeName>
</protein>
<dbReference type="InterPro" id="IPR010994">
    <property type="entry name" value="RuvA_2-like"/>
</dbReference>
<organism evidence="11 12">
    <name type="scientific">Candidatus Thermokryptus mobilis</name>
    <dbReference type="NCBI Taxonomy" id="1643428"/>
    <lineage>
        <taxon>Bacteria</taxon>
        <taxon>Pseudomonadati</taxon>
        <taxon>Candidatus Kryptoniota</taxon>
        <taxon>Candidatus Thermokryptus</taxon>
    </lineage>
</organism>
<dbReference type="InterPro" id="IPR000305">
    <property type="entry name" value="GIY-YIG_endonuc"/>
</dbReference>
<dbReference type="RefSeq" id="WP_140945356.1">
    <property type="nucleotide sequence ID" value="NZ_FAOO01000011.1"/>
</dbReference>
<name>A0A0S4N9F6_9BACT</name>
<dbReference type="NCBIfam" id="NF001824">
    <property type="entry name" value="PRK00558.1-5"/>
    <property type="match status" value="1"/>
</dbReference>
<dbReference type="PROSITE" id="PS50164">
    <property type="entry name" value="GIY_YIG"/>
    <property type="match status" value="1"/>
</dbReference>
<dbReference type="GO" id="GO:0005737">
    <property type="term" value="C:cytoplasm"/>
    <property type="evidence" value="ECO:0007669"/>
    <property type="project" value="UniProtKB-SubCell"/>
</dbReference>